<dbReference type="InterPro" id="IPR019692">
    <property type="entry name" value="CFP-6_PH"/>
</dbReference>
<evidence type="ECO:0000313" key="3">
    <source>
        <dbReference type="EMBL" id="NGO75853.1"/>
    </source>
</evidence>
<dbReference type="Proteomes" id="UP000481109">
    <property type="component" value="Unassembled WGS sequence"/>
</dbReference>
<feature type="transmembrane region" description="Helical" evidence="1">
    <location>
        <begin position="50"/>
        <end position="67"/>
    </location>
</feature>
<comment type="caution">
    <text evidence="3">The sequence shown here is derived from an EMBL/GenBank/DDBJ whole genome shotgun (WGS) entry which is preliminary data.</text>
</comment>
<dbReference type="AlphaFoldDB" id="A0A6G4XF42"/>
<keyword evidence="4" id="KW-1185">Reference proteome</keyword>
<evidence type="ECO:0000256" key="1">
    <source>
        <dbReference type="SAM" id="Phobius"/>
    </source>
</evidence>
<protein>
    <submittedName>
        <fullName evidence="3">PH domain-containing protein</fullName>
    </submittedName>
</protein>
<gene>
    <name evidence="3" type="ORF">G6045_09235</name>
</gene>
<feature type="transmembrane region" description="Helical" evidence="1">
    <location>
        <begin position="367"/>
        <end position="386"/>
    </location>
</feature>
<keyword evidence="1" id="KW-1133">Transmembrane helix</keyword>
<feature type="transmembrane region" description="Helical" evidence="1">
    <location>
        <begin position="300"/>
        <end position="320"/>
    </location>
</feature>
<feature type="domain" description="Low molecular weight protein antigen 6 PH" evidence="2">
    <location>
        <begin position="73"/>
        <end position="136"/>
    </location>
</feature>
<accession>A0A6G4XF42</accession>
<dbReference type="Pfam" id="PF10756">
    <property type="entry name" value="bPH_6"/>
    <property type="match status" value="1"/>
</dbReference>
<feature type="transmembrane region" description="Helical" evidence="1">
    <location>
        <begin position="178"/>
        <end position="197"/>
    </location>
</feature>
<reference evidence="3 4" key="1">
    <citation type="submission" date="2020-02" db="EMBL/GenBank/DDBJ databases">
        <title>Whole-genome analyses of novel actinobacteria.</title>
        <authorList>
            <person name="Sahin N."/>
            <person name="Tokatli A."/>
        </authorList>
    </citation>
    <scope>NUCLEOTIDE SEQUENCE [LARGE SCALE GENOMIC DNA]</scope>
    <source>
        <strain evidence="3 4">YC504</strain>
    </source>
</reference>
<evidence type="ECO:0000259" key="2">
    <source>
        <dbReference type="Pfam" id="PF10756"/>
    </source>
</evidence>
<feature type="transmembrane region" description="Helical" evidence="1">
    <location>
        <begin position="332"/>
        <end position="355"/>
    </location>
</feature>
<keyword evidence="1" id="KW-0472">Membrane</keyword>
<dbReference type="EMBL" id="JAAKZW010000022">
    <property type="protein sequence ID" value="NGO75853.1"/>
    <property type="molecule type" value="Genomic_DNA"/>
</dbReference>
<organism evidence="3 4">
    <name type="scientific">Streptomyces mesophilus</name>
    <dbReference type="NCBI Taxonomy" id="1775132"/>
    <lineage>
        <taxon>Bacteria</taxon>
        <taxon>Bacillati</taxon>
        <taxon>Actinomycetota</taxon>
        <taxon>Actinomycetes</taxon>
        <taxon>Kitasatosporales</taxon>
        <taxon>Streptomycetaceae</taxon>
        <taxon>Streptomyces</taxon>
    </lineage>
</organism>
<sequence length="510" mass="55459">MNDALVIRLPRHMSTWILVGLGALAALVAAASWAYRVVRLGLDAPFQPTDAAALIALPFVLLAVYVFRMATISVRADAHGVHLATWLRRRTVSWDDIADVQQLVKVYRSTPVQRVVLRLRDGRQVTLPGPYGADHPRFRALFDADLESLRALHRRYGTPATDYLVVINSRTAGRSWKALLVLCVGLLACSALAASFVPTASGHLRAWKSAVACPADQVDRDCLSTVRAVVEHTDPNSGKSQSWVYFTDDRPLDRKSVPEDTARAFQPGDRVTLTLWHGGVYRITGEHHRWTEHFATGGEVAVLSALFALGAGVPAAQLVIRRRGRGLPADEVLPSVGPFLMALLCTGVWLLPYAHTLTTDPFLSRAAYLWLGPGAVASAALFAWAWRATRIRRPQAAAATAPVTGETFVPARFLDATDYNPHGFGTHIVLGDGLPAVVPHAGPGRFAAKEIPAQRLAVRAIRRARGEEAESVPRAWHIAELEDGGRWVRLAASPKDLALVLRELGLSAPV</sequence>
<dbReference type="RefSeq" id="WP_165331368.1">
    <property type="nucleotide sequence ID" value="NZ_JAAKZW010000022.1"/>
</dbReference>
<evidence type="ECO:0000313" key="4">
    <source>
        <dbReference type="Proteomes" id="UP000481109"/>
    </source>
</evidence>
<proteinExistence type="predicted"/>
<name>A0A6G4XF42_9ACTN</name>
<keyword evidence="1" id="KW-0812">Transmembrane</keyword>